<feature type="chain" id="PRO_5030948985" evidence="1">
    <location>
        <begin position="25"/>
        <end position="390"/>
    </location>
</feature>
<feature type="domain" description="Beta-lactamase-related" evidence="2">
    <location>
        <begin position="76"/>
        <end position="369"/>
    </location>
</feature>
<proteinExistence type="predicted"/>
<sequence>MIRYVRLLLVPGLLLLAACATPHARRTDVLFWNEPQREAAFRAMETHYASNTVRHGTPHPLAAGAPLLPRFDDGRTLDDYMREHHVAGIMVLQDGKIRLERYGLGATAATRWTSFSVAKSFTSTLVGAALRDGYIHSLDDKVTRYIPQLDAGAYRDVTVRQLLTMTSGVRWNEDYVDPHSDVARMYEGERQKGVPLLVTYMAKLPREFAPGERWVYKTGETDLIGILVERATGKTLASYLSETIWKPYGMGTDAIWLKDEVDGTEAGGSGVSATLADYARLGQFLLDGGVAAGKPVLADGWIADATHKHADIGVPGRGYGYQWWTWDDGSFAGIGIFGQLLHVDPTRHLVIVQLAAWPVATNDAQARARSEFVRAVQRAADAPSSGMGVN</sequence>
<dbReference type="Pfam" id="PF00144">
    <property type="entry name" value="Beta-lactamase"/>
    <property type="match status" value="1"/>
</dbReference>
<organism evidence="3 4">
    <name type="scientific">Luteibacter anthropi</name>
    <dbReference type="NCBI Taxonomy" id="564369"/>
    <lineage>
        <taxon>Bacteria</taxon>
        <taxon>Pseudomonadati</taxon>
        <taxon>Pseudomonadota</taxon>
        <taxon>Gammaproteobacteria</taxon>
        <taxon>Lysobacterales</taxon>
        <taxon>Rhodanobacteraceae</taxon>
        <taxon>Luteibacter</taxon>
    </lineage>
</organism>
<comment type="caution">
    <text evidence="3">The sequence shown here is derived from an EMBL/GenBank/DDBJ whole genome shotgun (WGS) entry which is preliminary data.</text>
</comment>
<keyword evidence="4" id="KW-1185">Reference proteome</keyword>
<gene>
    <name evidence="3" type="ORF">HBF25_01645</name>
</gene>
<name>A0A7X5U788_9GAMM</name>
<dbReference type="InterPro" id="IPR050789">
    <property type="entry name" value="Diverse_Enzym_Activities"/>
</dbReference>
<dbReference type="InterPro" id="IPR001466">
    <property type="entry name" value="Beta-lactam-related"/>
</dbReference>
<evidence type="ECO:0000256" key="1">
    <source>
        <dbReference type="SAM" id="SignalP"/>
    </source>
</evidence>
<evidence type="ECO:0000313" key="3">
    <source>
        <dbReference type="EMBL" id="NII05086.1"/>
    </source>
</evidence>
<feature type="signal peptide" evidence="1">
    <location>
        <begin position="1"/>
        <end position="24"/>
    </location>
</feature>
<dbReference type="GO" id="GO:0016787">
    <property type="term" value="F:hydrolase activity"/>
    <property type="evidence" value="ECO:0007669"/>
    <property type="project" value="UniProtKB-KW"/>
</dbReference>
<dbReference type="EMBL" id="JAARLZ010000001">
    <property type="protein sequence ID" value="NII05086.1"/>
    <property type="molecule type" value="Genomic_DNA"/>
</dbReference>
<keyword evidence="1" id="KW-0732">Signal</keyword>
<dbReference type="Proteomes" id="UP000490980">
    <property type="component" value="Unassembled WGS sequence"/>
</dbReference>
<dbReference type="PANTHER" id="PTHR43283">
    <property type="entry name" value="BETA-LACTAMASE-RELATED"/>
    <property type="match status" value="1"/>
</dbReference>
<dbReference type="InterPro" id="IPR012338">
    <property type="entry name" value="Beta-lactam/transpept-like"/>
</dbReference>
<dbReference type="SUPFAM" id="SSF56601">
    <property type="entry name" value="beta-lactamase/transpeptidase-like"/>
    <property type="match status" value="1"/>
</dbReference>
<dbReference type="Gene3D" id="3.40.710.10">
    <property type="entry name" value="DD-peptidase/beta-lactamase superfamily"/>
    <property type="match status" value="1"/>
</dbReference>
<keyword evidence="3" id="KW-0378">Hydrolase</keyword>
<evidence type="ECO:0000313" key="4">
    <source>
        <dbReference type="Proteomes" id="UP000490980"/>
    </source>
</evidence>
<reference evidence="3 4" key="1">
    <citation type="submission" date="2020-03" db="EMBL/GenBank/DDBJ databases">
        <authorList>
            <person name="Lai Q."/>
        </authorList>
    </citation>
    <scope>NUCLEOTIDE SEQUENCE [LARGE SCALE GENOMIC DNA]</scope>
    <source>
        <strain evidence="3 4">CCUG 25036</strain>
    </source>
</reference>
<dbReference type="PROSITE" id="PS51257">
    <property type="entry name" value="PROKAR_LIPOPROTEIN"/>
    <property type="match status" value="1"/>
</dbReference>
<protein>
    <submittedName>
        <fullName evidence="3">Serine hydrolase</fullName>
    </submittedName>
</protein>
<dbReference type="AlphaFoldDB" id="A0A7X5U788"/>
<accession>A0A7X5U788</accession>
<evidence type="ECO:0000259" key="2">
    <source>
        <dbReference type="Pfam" id="PF00144"/>
    </source>
</evidence>
<dbReference type="PANTHER" id="PTHR43283:SF14">
    <property type="entry name" value="BLL8153 PROTEIN"/>
    <property type="match status" value="1"/>
</dbReference>